<dbReference type="STRING" id="351160.RCIX2327"/>
<dbReference type="Proteomes" id="UP000000663">
    <property type="component" value="Chromosome"/>
</dbReference>
<dbReference type="AlphaFoldDB" id="Q0W2H0"/>
<evidence type="ECO:0000313" key="3">
    <source>
        <dbReference type="Proteomes" id="UP000000663"/>
    </source>
</evidence>
<organism evidence="2 3">
    <name type="scientific">Methanocella arvoryzae (strain DSM 22066 / NBRC 105507 / MRE50)</name>
    <dbReference type="NCBI Taxonomy" id="351160"/>
    <lineage>
        <taxon>Archaea</taxon>
        <taxon>Methanobacteriati</taxon>
        <taxon>Methanobacteriota</taxon>
        <taxon>Stenosarchaea group</taxon>
        <taxon>Methanomicrobia</taxon>
        <taxon>Methanocellales</taxon>
        <taxon>Methanocellaceae</taxon>
        <taxon>Methanocella</taxon>
    </lineage>
</organism>
<dbReference type="Gene3D" id="3.60.15.10">
    <property type="entry name" value="Ribonuclease Z/Hydroxyacylglutathione hydrolase-like"/>
    <property type="match status" value="1"/>
</dbReference>
<feature type="domain" description="Zn-dependent metallo-hydrolase RNA specificity" evidence="1">
    <location>
        <begin position="259"/>
        <end position="303"/>
    </location>
</feature>
<proteinExistence type="predicted"/>
<sequence>MIYLDNGVSVYNSREYRCDPKRCVRDCVNLVSHGHFDHVPSSLSQAIVTSEITHAIVESRAGVKVERTTCEHVDLLDSGHVPGGSMFLINGDKKVLYTGDLCTRKKYFSPGARPVKADTLIIESTFGRDKYVFPPTQETVGAMRDWAEDNAACGKHTIFYAYTFGKAQEVIAALEGTELFTTGPVLKVNGVLRKFGYRLDAEMLPDEPGEPAVIVAPGGGKRDPLLKKYLVAGARTASVSGWAMDRGLTRAAYTDTAFPLSDHADYQELMDFTKAVSPEIVYTLHGFSKELAKDIRTKLGIEAVPLKKGHLTLSNFQ</sequence>
<evidence type="ECO:0000313" key="2">
    <source>
        <dbReference type="EMBL" id="CAJ37423.1"/>
    </source>
</evidence>
<keyword evidence="3" id="KW-1185">Reference proteome</keyword>
<dbReference type="InterPro" id="IPR011108">
    <property type="entry name" value="RMMBL"/>
</dbReference>
<protein>
    <recommendedName>
        <fullName evidence="1">Zn-dependent metallo-hydrolase RNA specificity domain-containing protein</fullName>
    </recommendedName>
</protein>
<dbReference type="GO" id="GO:0004521">
    <property type="term" value="F:RNA endonuclease activity"/>
    <property type="evidence" value="ECO:0007669"/>
    <property type="project" value="TreeGrafter"/>
</dbReference>
<dbReference type="KEGG" id="rci:RCIX2327"/>
<dbReference type="GeneID" id="5145522"/>
<gene>
    <name evidence="2" type="ORF">RCIX2327</name>
</gene>
<dbReference type="SUPFAM" id="SSF56281">
    <property type="entry name" value="Metallo-hydrolase/oxidoreductase"/>
    <property type="match status" value="1"/>
</dbReference>
<dbReference type="EMBL" id="AM114193">
    <property type="protein sequence ID" value="CAJ37423.1"/>
    <property type="molecule type" value="Genomic_DNA"/>
</dbReference>
<name>Q0W2H0_METAR</name>
<dbReference type="RefSeq" id="WP_012035158.1">
    <property type="nucleotide sequence ID" value="NC_009464.1"/>
</dbReference>
<dbReference type="OrthoDB" id="40950at2157"/>
<evidence type="ECO:0000259" key="1">
    <source>
        <dbReference type="Pfam" id="PF07521"/>
    </source>
</evidence>
<dbReference type="eggNOG" id="arCOG00545">
    <property type="taxonomic scope" value="Archaea"/>
</dbReference>
<dbReference type="InterPro" id="IPR050698">
    <property type="entry name" value="MBL"/>
</dbReference>
<dbReference type="PANTHER" id="PTHR11203">
    <property type="entry name" value="CLEAVAGE AND POLYADENYLATION SPECIFICITY FACTOR FAMILY MEMBER"/>
    <property type="match status" value="1"/>
</dbReference>
<accession>Q0W2H0</accession>
<reference evidence="2 3" key="1">
    <citation type="journal article" date="2006" name="Science">
        <title>Genome of rice cluster I archaea -- the key methane producers in the rice rhizosphere.</title>
        <authorList>
            <person name="Erkel C."/>
            <person name="Kube M."/>
            <person name="Reinhardt R."/>
            <person name="Liesack W."/>
        </authorList>
    </citation>
    <scope>NUCLEOTIDE SEQUENCE [LARGE SCALE GENOMIC DNA]</scope>
    <source>
        <strain evidence="3">DSM 22066 / NBRC 105507 / MRE50</strain>
    </source>
</reference>
<dbReference type="Pfam" id="PF07521">
    <property type="entry name" value="RMMBL"/>
    <property type="match status" value="1"/>
</dbReference>
<dbReference type="PANTHER" id="PTHR11203:SF37">
    <property type="entry name" value="INTEGRATOR COMPLEX SUBUNIT 11"/>
    <property type="match status" value="1"/>
</dbReference>
<dbReference type="InterPro" id="IPR036866">
    <property type="entry name" value="RibonucZ/Hydroxyglut_hydro"/>
</dbReference>